<proteinExistence type="predicted"/>
<comment type="caution">
    <text evidence="1">The sequence shown here is derived from an EMBL/GenBank/DDBJ whole genome shotgun (WGS) entry which is preliminary data.</text>
</comment>
<dbReference type="OrthoDB" id="1438577at2"/>
<reference evidence="1 2" key="1">
    <citation type="submission" date="2018-03" db="EMBL/GenBank/DDBJ databases">
        <title>Mesoflavibacter sp. HG37 and Mesoflavibacter sp. HG96 sp.nov., two marine bacteria isolated from seawater of Western Pacific Ocean.</title>
        <authorList>
            <person name="Cheng H."/>
            <person name="Wu Y.-H."/>
            <person name="Guo L.-L."/>
            <person name="Xu X.-W."/>
        </authorList>
    </citation>
    <scope>NUCLEOTIDE SEQUENCE [LARGE SCALE GENOMIC DNA]</scope>
    <source>
        <strain evidence="1 2">KCTC 42117</strain>
    </source>
</reference>
<name>A0A2T1N643_9FLAO</name>
<evidence type="ECO:0000313" key="1">
    <source>
        <dbReference type="EMBL" id="PSG87053.1"/>
    </source>
</evidence>
<dbReference type="AlphaFoldDB" id="A0A2T1N643"/>
<protein>
    <submittedName>
        <fullName evidence="1">Uncharacterized protein</fullName>
    </submittedName>
</protein>
<sequence length="102" mass="12058">MNLKGQQSKKQQLKLYLAKAYGNAKSEEHFFDLLKKEGLKLYFRGQQAGIMEGNRKFRLQTLGYSLERIQLLSLDRNKRTQELNRILSKKLTDREQNNELEP</sequence>
<organism evidence="1 2">
    <name type="scientific">Mesoflavibacter zeaxanthinifaciens subsp. sabulilitoris</name>
    <dbReference type="NCBI Taxonomy" id="1520893"/>
    <lineage>
        <taxon>Bacteria</taxon>
        <taxon>Pseudomonadati</taxon>
        <taxon>Bacteroidota</taxon>
        <taxon>Flavobacteriia</taxon>
        <taxon>Flavobacteriales</taxon>
        <taxon>Flavobacteriaceae</taxon>
        <taxon>Mesoflavibacter</taxon>
    </lineage>
</organism>
<gene>
    <name evidence="1" type="ORF">C7H61_13160</name>
</gene>
<keyword evidence="2" id="KW-1185">Reference proteome</keyword>
<accession>A0A2T1N643</accession>
<dbReference type="Proteomes" id="UP000238430">
    <property type="component" value="Unassembled WGS sequence"/>
</dbReference>
<dbReference type="EMBL" id="PXOT01000027">
    <property type="protein sequence ID" value="PSG87053.1"/>
    <property type="molecule type" value="Genomic_DNA"/>
</dbReference>
<evidence type="ECO:0000313" key="2">
    <source>
        <dbReference type="Proteomes" id="UP000238430"/>
    </source>
</evidence>
<dbReference type="RefSeq" id="WP_106680477.1">
    <property type="nucleotide sequence ID" value="NZ_JACHWV010000002.1"/>
</dbReference>